<feature type="transmembrane region" description="Helical" evidence="1">
    <location>
        <begin position="36"/>
        <end position="55"/>
    </location>
</feature>
<comment type="caution">
    <text evidence="2">The sequence shown here is derived from an EMBL/GenBank/DDBJ whole genome shotgun (WGS) entry which is preliminary data.</text>
</comment>
<dbReference type="RefSeq" id="WP_267992956.1">
    <property type="nucleotide sequence ID" value="NZ_JAPJZI010000001.1"/>
</dbReference>
<evidence type="ECO:0000313" key="3">
    <source>
        <dbReference type="Proteomes" id="UP001151234"/>
    </source>
</evidence>
<proteinExistence type="predicted"/>
<protein>
    <submittedName>
        <fullName evidence="2">Uncharacterized protein</fullName>
    </submittedName>
</protein>
<dbReference type="AlphaFoldDB" id="A0A9X3UMJ2"/>
<feature type="transmembrane region" description="Helical" evidence="1">
    <location>
        <begin position="67"/>
        <end position="86"/>
    </location>
</feature>
<accession>A0A9X3UMJ2</accession>
<keyword evidence="1" id="KW-1133">Transmembrane helix</keyword>
<dbReference type="Proteomes" id="UP001151234">
    <property type="component" value="Unassembled WGS sequence"/>
</dbReference>
<keyword evidence="1" id="KW-0472">Membrane</keyword>
<organism evidence="2 3">
    <name type="scientific">Hoeflea prorocentri</name>
    <dbReference type="NCBI Taxonomy" id="1922333"/>
    <lineage>
        <taxon>Bacteria</taxon>
        <taxon>Pseudomonadati</taxon>
        <taxon>Pseudomonadota</taxon>
        <taxon>Alphaproteobacteria</taxon>
        <taxon>Hyphomicrobiales</taxon>
        <taxon>Rhizobiaceae</taxon>
        <taxon>Hoeflea</taxon>
    </lineage>
</organism>
<keyword evidence="3" id="KW-1185">Reference proteome</keyword>
<gene>
    <name evidence="2" type="ORF">OQ273_21435</name>
</gene>
<evidence type="ECO:0000256" key="1">
    <source>
        <dbReference type="SAM" id="Phobius"/>
    </source>
</evidence>
<dbReference type="EMBL" id="JAPJZI010000001">
    <property type="protein sequence ID" value="MDA5401149.1"/>
    <property type="molecule type" value="Genomic_DNA"/>
</dbReference>
<reference evidence="2" key="1">
    <citation type="submission" date="2022-11" db="EMBL/GenBank/DDBJ databases">
        <title>Draft genome sequence of Hoeflea poritis E7-10 and Hoeflea prorocentri PM5-8, separated from scleractinian coral Porites lutea and marine dinoflagellate.</title>
        <authorList>
            <person name="Zhang G."/>
            <person name="Wei Q."/>
            <person name="Cai L."/>
        </authorList>
    </citation>
    <scope>NUCLEOTIDE SEQUENCE</scope>
    <source>
        <strain evidence="2">PM5-8</strain>
    </source>
</reference>
<evidence type="ECO:0000313" key="2">
    <source>
        <dbReference type="EMBL" id="MDA5401149.1"/>
    </source>
</evidence>
<keyword evidence="1" id="KW-0812">Transmembrane</keyword>
<feature type="transmembrane region" description="Helical" evidence="1">
    <location>
        <begin position="92"/>
        <end position="111"/>
    </location>
</feature>
<name>A0A9X3UMJ2_9HYPH</name>
<sequence>MLSAVLLIWGLSGLLEYAFSGVNLGLQNSNFPPGLQFIHFFAISLTGAIFVFGYLSRWPQTPYATMTMYAVLAALCFVETIDFQAFGGGAGGVAIMLLEFTLYIGLSVYLLRSTYIREHFRLALPRSDTQT</sequence>